<dbReference type="EMBL" id="KV722565">
    <property type="protein sequence ID" value="OCH85759.1"/>
    <property type="molecule type" value="Genomic_DNA"/>
</dbReference>
<reference evidence="1 2" key="1">
    <citation type="submission" date="2016-07" db="EMBL/GenBank/DDBJ databases">
        <title>Draft genome of the white-rot fungus Obba rivulosa 3A-2.</title>
        <authorList>
            <consortium name="DOE Joint Genome Institute"/>
            <person name="Miettinen O."/>
            <person name="Riley R."/>
            <person name="Acob R."/>
            <person name="Barry K."/>
            <person name="Cullen D."/>
            <person name="De Vries R."/>
            <person name="Hainaut M."/>
            <person name="Hatakka A."/>
            <person name="Henrissat B."/>
            <person name="Hilden K."/>
            <person name="Kuo R."/>
            <person name="Labutti K."/>
            <person name="Lipzen A."/>
            <person name="Makela M.R."/>
            <person name="Sandor L."/>
            <person name="Spatafora J.W."/>
            <person name="Grigoriev I.V."/>
            <person name="Hibbett D.S."/>
        </authorList>
    </citation>
    <scope>NUCLEOTIDE SEQUENCE [LARGE SCALE GENOMIC DNA]</scope>
    <source>
        <strain evidence="1 2">3A-2</strain>
    </source>
</reference>
<accession>A0A8E2ALY1</accession>
<evidence type="ECO:0000313" key="1">
    <source>
        <dbReference type="EMBL" id="OCH85759.1"/>
    </source>
</evidence>
<sequence>MDRGYFYLLSHLHRPATTLPLNTLQASIAHYLAHLQPSPTSLAGTLVSSPLFRVLLYPRLDTLCTALRHALHIKAKLLKDEQGIFVRSVNARAADWVKHVLEGFRGGHPVMRLVCAGGLLLGLEDLEGELHAKEGRMRARVEEEVVLALAEVIDTYTVQSSTGWEKDFSLEYKEGEDPLSLALLVASRFVPLVAARRLQALPLPILSDLLLSTIESTFDKGDFLVDLPMSSLKDRDGKLTIRPGSRSSLTVERLKSSHYLSAMALLSKTTALALSVLAESRPSHGWPAMGEAAQRLEALTRKVEAGWVRSPLAAVTYEGRIAPQSQELTKTLWTILKTLLFTTIMVSQSILSVAAFNRQPLAASDSPLSPSPFSLALTVLHTLSHLSFVISQFGSVTSTAQSSFPELKRVFYMALDILSASAEDSERFVSELCGSFREEAFSAIPVPVLYAKKAYALASIEQLVPVLGDESIRTNVFPLCLPHLSDPTHRETYESSHSVLLAIFAAHAQKAIQRAQGSSTMSDDASGPAFAEQIVPFYTHCLIENSGNGKLSTVQLRLAYAALVRSAGTLGGIASSAGSKGETMACFCIDTLLKAIDSVENAALTQPSSSSTPPSPAQISEHAHRLHLALIATIPSLPLLLLPRVLDEVRVIAERYPPPAADASDEPRAELVDALFKELSENIGDEAKPLAMRWWYDNRRALAGLQAPKARLGDADGPQLIARL</sequence>
<protein>
    <recommendedName>
        <fullName evidence="3">Peroxisomal membrane protein PEX17</fullName>
    </recommendedName>
</protein>
<gene>
    <name evidence="1" type="ORF">OBBRIDRAFT_762524</name>
</gene>
<dbReference type="OrthoDB" id="2357318at2759"/>
<dbReference type="AlphaFoldDB" id="A0A8E2ALY1"/>
<keyword evidence="2" id="KW-1185">Reference proteome</keyword>
<organism evidence="1 2">
    <name type="scientific">Obba rivulosa</name>
    <dbReference type="NCBI Taxonomy" id="1052685"/>
    <lineage>
        <taxon>Eukaryota</taxon>
        <taxon>Fungi</taxon>
        <taxon>Dikarya</taxon>
        <taxon>Basidiomycota</taxon>
        <taxon>Agaricomycotina</taxon>
        <taxon>Agaricomycetes</taxon>
        <taxon>Polyporales</taxon>
        <taxon>Gelatoporiaceae</taxon>
        <taxon>Obba</taxon>
    </lineage>
</organism>
<name>A0A8E2ALY1_9APHY</name>
<proteinExistence type="predicted"/>
<evidence type="ECO:0000313" key="2">
    <source>
        <dbReference type="Proteomes" id="UP000250043"/>
    </source>
</evidence>
<dbReference type="Proteomes" id="UP000250043">
    <property type="component" value="Unassembled WGS sequence"/>
</dbReference>
<dbReference type="InterPro" id="IPR055334">
    <property type="entry name" value="PEX8-like"/>
</dbReference>
<evidence type="ECO:0008006" key="3">
    <source>
        <dbReference type="Google" id="ProtNLM"/>
    </source>
</evidence>
<dbReference type="PANTHER" id="PTHR39214">
    <property type="entry name" value="MICROBODY (PEROXISOME) BIOGENESIS PROTEIN PEROXIN 8 (EUROFUNG)"/>
    <property type="match status" value="1"/>
</dbReference>
<dbReference type="PANTHER" id="PTHR39214:SF1">
    <property type="entry name" value="MICROBODY (PEROXISOME) BIOGENESIS PROTEIN PEROXIN 8 (EUROFUNG)"/>
    <property type="match status" value="1"/>
</dbReference>